<gene>
    <name evidence="1" type="ORF">SDRG_03233</name>
</gene>
<dbReference type="VEuPathDB" id="FungiDB:SDRG_03233"/>
<accession>T0QYN6</accession>
<dbReference type="RefSeq" id="XP_008607083.1">
    <property type="nucleotide sequence ID" value="XM_008608861.1"/>
</dbReference>
<protein>
    <submittedName>
        <fullName evidence="1">Uncharacterized protein</fullName>
    </submittedName>
</protein>
<dbReference type="InParanoid" id="T0QYN6"/>
<proteinExistence type="predicted"/>
<keyword evidence="2" id="KW-1185">Reference proteome</keyword>
<dbReference type="AlphaFoldDB" id="T0QYN6"/>
<evidence type="ECO:0000313" key="2">
    <source>
        <dbReference type="Proteomes" id="UP000030762"/>
    </source>
</evidence>
<name>T0QYN6_SAPDV</name>
<sequence length="78" mass="8400">MQDVDAATEPYEAARNLLAGTKRCTYVSQGPLAAGYVPSLPVASFDSHSNHCCNSDPICLDAAALFDRCRRQAIVEVQ</sequence>
<organism evidence="1 2">
    <name type="scientific">Saprolegnia diclina (strain VS20)</name>
    <dbReference type="NCBI Taxonomy" id="1156394"/>
    <lineage>
        <taxon>Eukaryota</taxon>
        <taxon>Sar</taxon>
        <taxon>Stramenopiles</taxon>
        <taxon>Oomycota</taxon>
        <taxon>Saprolegniomycetes</taxon>
        <taxon>Saprolegniales</taxon>
        <taxon>Saprolegniaceae</taxon>
        <taxon>Saprolegnia</taxon>
    </lineage>
</organism>
<evidence type="ECO:0000313" key="1">
    <source>
        <dbReference type="EMBL" id="EQC39811.1"/>
    </source>
</evidence>
<reference evidence="1 2" key="1">
    <citation type="submission" date="2012-04" db="EMBL/GenBank/DDBJ databases">
        <title>The Genome Sequence of Saprolegnia declina VS20.</title>
        <authorList>
            <consortium name="The Broad Institute Genome Sequencing Platform"/>
            <person name="Russ C."/>
            <person name="Nusbaum C."/>
            <person name="Tyler B."/>
            <person name="van West P."/>
            <person name="Dieguez-Uribeondo J."/>
            <person name="de Bruijn I."/>
            <person name="Tripathy S."/>
            <person name="Jiang R."/>
            <person name="Young S.K."/>
            <person name="Zeng Q."/>
            <person name="Gargeya S."/>
            <person name="Fitzgerald M."/>
            <person name="Haas B."/>
            <person name="Abouelleil A."/>
            <person name="Alvarado L."/>
            <person name="Arachchi H.M."/>
            <person name="Berlin A."/>
            <person name="Chapman S.B."/>
            <person name="Goldberg J."/>
            <person name="Griggs A."/>
            <person name="Gujja S."/>
            <person name="Hansen M."/>
            <person name="Howarth C."/>
            <person name="Imamovic A."/>
            <person name="Larimer J."/>
            <person name="McCowen C."/>
            <person name="Montmayeur A."/>
            <person name="Murphy C."/>
            <person name="Neiman D."/>
            <person name="Pearson M."/>
            <person name="Priest M."/>
            <person name="Roberts A."/>
            <person name="Saif S."/>
            <person name="Shea T."/>
            <person name="Sisk P."/>
            <person name="Sykes S."/>
            <person name="Wortman J."/>
            <person name="Nusbaum C."/>
            <person name="Birren B."/>
        </authorList>
    </citation>
    <scope>NUCLEOTIDE SEQUENCE [LARGE SCALE GENOMIC DNA]</scope>
    <source>
        <strain evidence="1 2">VS20</strain>
    </source>
</reference>
<dbReference type="EMBL" id="JH767138">
    <property type="protein sequence ID" value="EQC39811.1"/>
    <property type="molecule type" value="Genomic_DNA"/>
</dbReference>
<dbReference type="Proteomes" id="UP000030762">
    <property type="component" value="Unassembled WGS sequence"/>
</dbReference>
<dbReference type="GeneID" id="19943960"/>